<accession>A0A8S5LV24</accession>
<evidence type="ECO:0000313" key="4">
    <source>
        <dbReference type="EMBL" id="DAD73703.1"/>
    </source>
</evidence>
<dbReference type="PIRSF" id="PIRSF000398">
    <property type="entry name" value="M_m6A_EcoRV"/>
    <property type="match status" value="1"/>
</dbReference>
<dbReference type="GO" id="GO:1904047">
    <property type="term" value="F:S-adenosyl-L-methionine binding"/>
    <property type="evidence" value="ECO:0007669"/>
    <property type="project" value="TreeGrafter"/>
</dbReference>
<evidence type="ECO:0000256" key="1">
    <source>
        <dbReference type="ARBA" id="ARBA00022603"/>
    </source>
</evidence>
<protein>
    <submittedName>
        <fullName evidence="4">DNA adenine methylase</fullName>
    </submittedName>
</protein>
<dbReference type="GO" id="GO:0006298">
    <property type="term" value="P:mismatch repair"/>
    <property type="evidence" value="ECO:0007669"/>
    <property type="project" value="TreeGrafter"/>
</dbReference>
<keyword evidence="2" id="KW-0808">Transferase</keyword>
<evidence type="ECO:0000256" key="2">
    <source>
        <dbReference type="ARBA" id="ARBA00022679"/>
    </source>
</evidence>
<dbReference type="SUPFAM" id="SSF53335">
    <property type="entry name" value="S-adenosyl-L-methionine-dependent methyltransferases"/>
    <property type="match status" value="1"/>
</dbReference>
<dbReference type="PRINTS" id="PR00505">
    <property type="entry name" value="D12N6MTFRASE"/>
</dbReference>
<dbReference type="GO" id="GO:0032259">
    <property type="term" value="P:methylation"/>
    <property type="evidence" value="ECO:0007669"/>
    <property type="project" value="UniProtKB-KW"/>
</dbReference>
<dbReference type="EMBL" id="BK014743">
    <property type="protein sequence ID" value="DAD73703.1"/>
    <property type="molecule type" value="Genomic_DNA"/>
</dbReference>
<dbReference type="GO" id="GO:0009307">
    <property type="term" value="P:DNA restriction-modification system"/>
    <property type="evidence" value="ECO:0007669"/>
    <property type="project" value="InterPro"/>
</dbReference>
<dbReference type="GO" id="GO:0043565">
    <property type="term" value="F:sequence-specific DNA binding"/>
    <property type="evidence" value="ECO:0007669"/>
    <property type="project" value="TreeGrafter"/>
</dbReference>
<dbReference type="GO" id="GO:0009007">
    <property type="term" value="F:site-specific DNA-methyltransferase (adenine-specific) activity"/>
    <property type="evidence" value="ECO:0007669"/>
    <property type="project" value="UniProtKB-EC"/>
</dbReference>
<keyword evidence="1 4" id="KW-0489">Methyltransferase</keyword>
<name>A0A8S5LV24_9CAUD</name>
<dbReference type="InterPro" id="IPR012263">
    <property type="entry name" value="M_m6A_EcoRV"/>
</dbReference>
<proteinExistence type="predicted"/>
<sequence length="291" mass="33265">MKIHSEWNNTRYNSAMNLRTPLRYPGGKRKLANFVDRLISSNGLTGCEYAEPYAGGAGLAVELLRRGVVGQLWLNDIDKGIASFWKLALKQPDLLCEMIEKTEVTIEEWNRQKDLAQNEDTVLRGFATFFLNRTNRSGIIKGGVIGGKGQSGTWKLDCRFNKSELISRIQAISKLSDRIHFFNMDALDFLASAVPQQLKTVLFNLDPPYYVKGAGLYTNFYNDLDHSKVSSFIRSESRPWIVSYDNHEFIRKIYSGCEFIEYDLTYTAQRKSVGKEIMFFGNIKKIPQTVR</sequence>
<reference evidence="4" key="1">
    <citation type="journal article" date="2021" name="Proc. Natl. Acad. Sci. U.S.A.">
        <title>A Catalog of Tens of Thousands of Viruses from Human Metagenomes Reveals Hidden Associations with Chronic Diseases.</title>
        <authorList>
            <person name="Tisza M.J."/>
            <person name="Buck C.B."/>
        </authorList>
    </citation>
    <scope>NUCLEOTIDE SEQUENCE</scope>
    <source>
        <strain evidence="4">Ctrub15</strain>
    </source>
</reference>
<dbReference type="InterPro" id="IPR029063">
    <property type="entry name" value="SAM-dependent_MTases_sf"/>
</dbReference>
<evidence type="ECO:0000256" key="3">
    <source>
        <dbReference type="ARBA" id="ARBA00022691"/>
    </source>
</evidence>
<dbReference type="PANTHER" id="PTHR30481:SF2">
    <property type="entry name" value="SITE-SPECIFIC DNA-METHYLTRANSFERASE (ADENINE-SPECIFIC)"/>
    <property type="match status" value="1"/>
</dbReference>
<dbReference type="InterPro" id="IPR012327">
    <property type="entry name" value="MeTrfase_D12"/>
</dbReference>
<dbReference type="Pfam" id="PF02086">
    <property type="entry name" value="MethyltransfD12"/>
    <property type="match status" value="1"/>
</dbReference>
<organism evidence="4">
    <name type="scientific">Podoviridae sp. ctrub15</name>
    <dbReference type="NCBI Taxonomy" id="2826581"/>
    <lineage>
        <taxon>Viruses</taxon>
        <taxon>Duplodnaviria</taxon>
        <taxon>Heunggongvirae</taxon>
        <taxon>Uroviricota</taxon>
        <taxon>Caudoviricetes</taxon>
    </lineage>
</organism>
<dbReference type="Gene3D" id="3.40.50.150">
    <property type="entry name" value="Vaccinia Virus protein VP39"/>
    <property type="match status" value="2"/>
</dbReference>
<dbReference type="PANTHER" id="PTHR30481">
    <property type="entry name" value="DNA ADENINE METHYLASE"/>
    <property type="match status" value="1"/>
</dbReference>
<keyword evidence="3" id="KW-0949">S-adenosyl-L-methionine</keyword>